<keyword evidence="1" id="KW-1133">Transmembrane helix</keyword>
<accession>M4ZEZ4</accession>
<dbReference type="EMBL" id="AP012603">
    <property type="protein sequence ID" value="BAM92329.1"/>
    <property type="molecule type" value="Genomic_DNA"/>
</dbReference>
<dbReference type="PANTHER" id="PTHR36927:SF1">
    <property type="entry name" value="MDO-LIKE PROTEIN"/>
    <property type="match status" value="1"/>
</dbReference>
<keyword evidence="3" id="KW-0012">Acyltransferase</keyword>
<gene>
    <name evidence="3" type="ORF">S58_63550</name>
</gene>
<feature type="transmembrane region" description="Helical" evidence="1">
    <location>
        <begin position="144"/>
        <end position="165"/>
    </location>
</feature>
<evidence type="ECO:0000256" key="1">
    <source>
        <dbReference type="SAM" id="Phobius"/>
    </source>
</evidence>
<dbReference type="InterPro" id="IPR002656">
    <property type="entry name" value="Acyl_transf_3_dom"/>
</dbReference>
<organism evidence="3 4">
    <name type="scientific">Bradyrhizobium oligotrophicum S58</name>
    <dbReference type="NCBI Taxonomy" id="1245469"/>
    <lineage>
        <taxon>Bacteria</taxon>
        <taxon>Pseudomonadati</taxon>
        <taxon>Pseudomonadota</taxon>
        <taxon>Alphaproteobacteria</taxon>
        <taxon>Hyphomicrobiales</taxon>
        <taxon>Nitrobacteraceae</taxon>
        <taxon>Bradyrhizobium</taxon>
    </lineage>
</organism>
<protein>
    <submittedName>
        <fullName evidence="3">Acyltransferase</fullName>
    </submittedName>
</protein>
<keyword evidence="3" id="KW-0808">Transferase</keyword>
<dbReference type="Pfam" id="PF01757">
    <property type="entry name" value="Acyl_transf_3"/>
    <property type="match status" value="1"/>
</dbReference>
<dbReference type="Proteomes" id="UP000011841">
    <property type="component" value="Chromosome"/>
</dbReference>
<dbReference type="OrthoDB" id="8288190at2"/>
<feature type="transmembrane region" description="Helical" evidence="1">
    <location>
        <begin position="229"/>
        <end position="248"/>
    </location>
</feature>
<dbReference type="PATRIC" id="fig|1245469.3.peg.6488"/>
<dbReference type="STRING" id="1245469.S58_63550"/>
<feature type="transmembrane region" description="Helical" evidence="1">
    <location>
        <begin position="338"/>
        <end position="356"/>
    </location>
</feature>
<evidence type="ECO:0000259" key="2">
    <source>
        <dbReference type="Pfam" id="PF01757"/>
    </source>
</evidence>
<keyword evidence="1" id="KW-0812">Transmembrane</keyword>
<dbReference type="HOGENOM" id="CLU_036182_1_0_5"/>
<dbReference type="RefSeq" id="WP_015669410.1">
    <property type="nucleotide sequence ID" value="NC_020453.1"/>
</dbReference>
<feature type="transmembrane region" description="Helical" evidence="1">
    <location>
        <begin position="304"/>
        <end position="326"/>
    </location>
</feature>
<dbReference type="GO" id="GO:0016747">
    <property type="term" value="F:acyltransferase activity, transferring groups other than amino-acyl groups"/>
    <property type="evidence" value="ECO:0007669"/>
    <property type="project" value="InterPro"/>
</dbReference>
<dbReference type="PANTHER" id="PTHR36927">
    <property type="entry name" value="BLR4337 PROTEIN"/>
    <property type="match status" value="1"/>
</dbReference>
<dbReference type="AlphaFoldDB" id="M4ZEZ4"/>
<dbReference type="KEGG" id="aol:S58_63550"/>
<feature type="transmembrane region" description="Helical" evidence="1">
    <location>
        <begin position="368"/>
        <end position="387"/>
    </location>
</feature>
<feature type="transmembrane region" description="Helical" evidence="1">
    <location>
        <begin position="20"/>
        <end position="38"/>
    </location>
</feature>
<feature type="transmembrane region" description="Helical" evidence="1">
    <location>
        <begin position="185"/>
        <end position="209"/>
    </location>
</feature>
<dbReference type="eggNOG" id="COG1835">
    <property type="taxonomic scope" value="Bacteria"/>
</dbReference>
<feature type="transmembrane region" description="Helical" evidence="1">
    <location>
        <begin position="58"/>
        <end position="79"/>
    </location>
</feature>
<feature type="transmembrane region" description="Helical" evidence="1">
    <location>
        <begin position="100"/>
        <end position="124"/>
    </location>
</feature>
<dbReference type="GeneID" id="301820047"/>
<proteinExistence type="predicted"/>
<feature type="domain" description="Acyltransferase 3" evidence="2">
    <location>
        <begin position="15"/>
        <end position="381"/>
    </location>
</feature>
<evidence type="ECO:0000313" key="4">
    <source>
        <dbReference type="Proteomes" id="UP000011841"/>
    </source>
</evidence>
<feature type="transmembrane region" description="Helical" evidence="1">
    <location>
        <begin position="260"/>
        <end position="284"/>
    </location>
</feature>
<keyword evidence="1" id="KW-0472">Membrane</keyword>
<sequence length="417" mass="46165">MPSTIAPPPSSERLHALDAVRAYALLLGIVLHAAMSFLPPGASRFWFIEDTHPSRILGILTFAIHVFRMTTFFVMAGLFARMSLHRRGPAGFVMDRLQRIALPLVIAWPLVFAPMVVVVIWASQFPHGGPAPGMAAWPPMLPRFPLAHLWFLYVLLELYGAVLLLRWAVTTIDTEGRLRAAADRLFAAVMHSRLAPAILALPILTALSLDPNWVGFIGVRTPDQSLITNGQAWIGFGSAFGVGWLLHRQLALLRVLERRWLINAVVALGLTALSFALALGVTLVSTRVWVAHFDLATIRLAGAIVYALAIWTTTFAAIGLALRFMAGFSRTRRYLADASYWLYLIHMPIVMALQLAVSQLDWPWPVKYGLILLVAIPIMLTSYHLLVRNSFIGRLLNGRRARQDKPPRMVAIGPAST</sequence>
<evidence type="ECO:0000313" key="3">
    <source>
        <dbReference type="EMBL" id="BAM92329.1"/>
    </source>
</evidence>
<keyword evidence="4" id="KW-1185">Reference proteome</keyword>
<name>M4ZEZ4_9BRAD</name>
<dbReference type="InterPro" id="IPR050623">
    <property type="entry name" value="Glucan_succinyl_AcylTrfase"/>
</dbReference>
<reference evidence="3 4" key="1">
    <citation type="journal article" date="2013" name="Appl. Environ. Microbiol.">
        <title>Genome analysis suggests that the soil oligotrophic bacterium Agromonas oligotrophica (Bradyrhizobium oligotrophicum) is a nitrogen-fixing symbiont of Aeschynomene indica.</title>
        <authorList>
            <person name="Okubo T."/>
            <person name="Fukushima S."/>
            <person name="Itakura M."/>
            <person name="Oshima K."/>
            <person name="Longtonglang A."/>
            <person name="Teaumroong N."/>
            <person name="Mitsui H."/>
            <person name="Hattori M."/>
            <person name="Hattori R."/>
            <person name="Hattori T."/>
            <person name="Minamisawa K."/>
        </authorList>
    </citation>
    <scope>NUCLEOTIDE SEQUENCE [LARGE SCALE GENOMIC DNA]</scope>
    <source>
        <strain evidence="3 4">S58</strain>
    </source>
</reference>